<sequence length="45" mass="5425">TDNNQISSRWWEDESDEHYDNQYQKRYKKLLKNAEIDCSGVRSSS</sequence>
<evidence type="ECO:0000313" key="2">
    <source>
        <dbReference type="Proteomes" id="UP000265520"/>
    </source>
</evidence>
<keyword evidence="2" id="KW-1185">Reference proteome</keyword>
<dbReference type="AlphaFoldDB" id="A0A392SPG4"/>
<organism evidence="1 2">
    <name type="scientific">Trifolium medium</name>
    <dbReference type="NCBI Taxonomy" id="97028"/>
    <lineage>
        <taxon>Eukaryota</taxon>
        <taxon>Viridiplantae</taxon>
        <taxon>Streptophyta</taxon>
        <taxon>Embryophyta</taxon>
        <taxon>Tracheophyta</taxon>
        <taxon>Spermatophyta</taxon>
        <taxon>Magnoliopsida</taxon>
        <taxon>eudicotyledons</taxon>
        <taxon>Gunneridae</taxon>
        <taxon>Pentapetalae</taxon>
        <taxon>rosids</taxon>
        <taxon>fabids</taxon>
        <taxon>Fabales</taxon>
        <taxon>Fabaceae</taxon>
        <taxon>Papilionoideae</taxon>
        <taxon>50 kb inversion clade</taxon>
        <taxon>NPAAA clade</taxon>
        <taxon>Hologalegina</taxon>
        <taxon>IRL clade</taxon>
        <taxon>Trifolieae</taxon>
        <taxon>Trifolium</taxon>
    </lineage>
</organism>
<dbReference type="EMBL" id="LXQA010414264">
    <property type="protein sequence ID" value="MCI50297.1"/>
    <property type="molecule type" value="Genomic_DNA"/>
</dbReference>
<comment type="caution">
    <text evidence="1">The sequence shown here is derived from an EMBL/GenBank/DDBJ whole genome shotgun (WGS) entry which is preliminary data.</text>
</comment>
<protein>
    <submittedName>
        <fullName evidence="1">Uncharacterized protein</fullName>
    </submittedName>
</protein>
<proteinExistence type="predicted"/>
<name>A0A392SPG4_9FABA</name>
<reference evidence="1 2" key="1">
    <citation type="journal article" date="2018" name="Front. Plant Sci.">
        <title>Red Clover (Trifolium pratense) and Zigzag Clover (T. medium) - A Picture of Genomic Similarities and Differences.</title>
        <authorList>
            <person name="Dluhosova J."/>
            <person name="Istvanek J."/>
            <person name="Nedelnik J."/>
            <person name="Repkova J."/>
        </authorList>
    </citation>
    <scope>NUCLEOTIDE SEQUENCE [LARGE SCALE GENOMIC DNA]</scope>
    <source>
        <strain evidence="2">cv. 10/8</strain>
        <tissue evidence="1">Leaf</tissue>
    </source>
</reference>
<feature type="non-terminal residue" evidence="1">
    <location>
        <position position="1"/>
    </location>
</feature>
<dbReference type="Proteomes" id="UP000265520">
    <property type="component" value="Unassembled WGS sequence"/>
</dbReference>
<accession>A0A392SPG4</accession>
<evidence type="ECO:0000313" key="1">
    <source>
        <dbReference type="EMBL" id="MCI50297.1"/>
    </source>
</evidence>